<comment type="caution">
    <text evidence="6">The sequence shown here is derived from an EMBL/GenBank/DDBJ whole genome shotgun (WGS) entry which is preliminary data.</text>
</comment>
<reference evidence="6" key="1">
    <citation type="submission" date="2022-07" db="EMBL/GenBank/DDBJ databases">
        <title>Enhanced cultured diversity of the mouse gut microbiota enables custom-made synthetic communities.</title>
        <authorList>
            <person name="Afrizal A."/>
        </authorList>
    </citation>
    <scope>NUCLEOTIDE SEQUENCE</scope>
    <source>
        <strain evidence="6">DSM 29482</strain>
    </source>
</reference>
<evidence type="ECO:0000259" key="5">
    <source>
        <dbReference type="PROSITE" id="PS50305"/>
    </source>
</evidence>
<accession>A0A9X2S8M3</accession>
<dbReference type="SUPFAM" id="SSF52467">
    <property type="entry name" value="DHS-like NAD/FAD-binding domain"/>
    <property type="match status" value="1"/>
</dbReference>
<dbReference type="GO" id="GO:0017136">
    <property type="term" value="F:histone deacetylase activity, NAD-dependent"/>
    <property type="evidence" value="ECO:0007669"/>
    <property type="project" value="TreeGrafter"/>
</dbReference>
<dbReference type="EMBL" id="JANJZL010000014">
    <property type="protein sequence ID" value="MCR2045271.1"/>
    <property type="molecule type" value="Genomic_DNA"/>
</dbReference>
<dbReference type="OrthoDB" id="9800582at2"/>
<dbReference type="Proteomes" id="UP001142078">
    <property type="component" value="Unassembled WGS sequence"/>
</dbReference>
<dbReference type="Gene3D" id="3.30.1600.10">
    <property type="entry name" value="SIR2/SIRT2 'Small Domain"/>
    <property type="match status" value="1"/>
</dbReference>
<name>A0A9X2S8M3_9FIRM</name>
<dbReference type="EC" id="2.3.1.286" evidence="1"/>
<feature type="binding site" evidence="4">
    <location>
        <position position="152"/>
    </location>
    <ligand>
        <name>Zn(2+)</name>
        <dbReference type="ChEBI" id="CHEBI:29105"/>
    </ligand>
</feature>
<keyword evidence="7" id="KW-1185">Reference proteome</keyword>
<feature type="active site" description="Proton acceptor" evidence="4">
    <location>
        <position position="119"/>
    </location>
</feature>
<protein>
    <recommendedName>
        <fullName evidence="1">protein acetyllysine N-acetyltransferase</fullName>
        <ecNumber evidence="1">2.3.1.286</ecNumber>
    </recommendedName>
</protein>
<dbReference type="PANTHER" id="PTHR11085">
    <property type="entry name" value="NAD-DEPENDENT PROTEIN DEACYLASE SIRTUIN-5, MITOCHONDRIAL-RELATED"/>
    <property type="match status" value="1"/>
</dbReference>
<dbReference type="InterPro" id="IPR029035">
    <property type="entry name" value="DHS-like_NAD/FAD-binding_dom"/>
</dbReference>
<evidence type="ECO:0000256" key="4">
    <source>
        <dbReference type="PROSITE-ProRule" id="PRU00236"/>
    </source>
</evidence>
<feature type="binding site" evidence="4">
    <location>
        <position position="130"/>
    </location>
    <ligand>
        <name>Zn(2+)</name>
        <dbReference type="ChEBI" id="CHEBI:29105"/>
    </ligand>
</feature>
<dbReference type="NCBIfam" id="NF001753">
    <property type="entry name" value="PRK00481.1-3"/>
    <property type="match status" value="1"/>
</dbReference>
<dbReference type="Pfam" id="PF02146">
    <property type="entry name" value="SIR2"/>
    <property type="match status" value="1"/>
</dbReference>
<keyword evidence="2 6" id="KW-0808">Transferase</keyword>
<dbReference type="PANTHER" id="PTHR11085:SF10">
    <property type="entry name" value="NAD-DEPENDENT PROTEIN DEACYLASE SIRTUIN-5, MITOCHONDRIAL-RELATED"/>
    <property type="match status" value="1"/>
</dbReference>
<dbReference type="PROSITE" id="PS50305">
    <property type="entry name" value="SIRTUIN"/>
    <property type="match status" value="1"/>
</dbReference>
<dbReference type="GO" id="GO:0070403">
    <property type="term" value="F:NAD+ binding"/>
    <property type="evidence" value="ECO:0007669"/>
    <property type="project" value="InterPro"/>
</dbReference>
<evidence type="ECO:0000256" key="1">
    <source>
        <dbReference type="ARBA" id="ARBA00012928"/>
    </source>
</evidence>
<dbReference type="AlphaFoldDB" id="A0A9X2S8M3"/>
<feature type="binding site" evidence="4">
    <location>
        <position position="155"/>
    </location>
    <ligand>
        <name>Zn(2+)</name>
        <dbReference type="ChEBI" id="CHEBI:29105"/>
    </ligand>
</feature>
<keyword evidence="3" id="KW-0520">NAD</keyword>
<feature type="binding site" evidence="4">
    <location>
        <position position="127"/>
    </location>
    <ligand>
        <name>Zn(2+)</name>
        <dbReference type="ChEBI" id="CHEBI:29105"/>
    </ligand>
</feature>
<dbReference type="InterPro" id="IPR050134">
    <property type="entry name" value="NAD-dep_sirtuin_deacylases"/>
</dbReference>
<evidence type="ECO:0000256" key="3">
    <source>
        <dbReference type="ARBA" id="ARBA00023027"/>
    </source>
</evidence>
<dbReference type="InterPro" id="IPR026591">
    <property type="entry name" value="Sirtuin_cat_small_dom_sf"/>
</dbReference>
<dbReference type="InterPro" id="IPR026590">
    <property type="entry name" value="Ssirtuin_cat_dom"/>
</dbReference>
<gene>
    <name evidence="6" type="ORF">NSA23_14290</name>
</gene>
<organism evidence="6 7">
    <name type="scientific">Anaerosalibacter massiliensis</name>
    <dbReference type="NCBI Taxonomy" id="1347392"/>
    <lineage>
        <taxon>Bacteria</taxon>
        <taxon>Bacillati</taxon>
        <taxon>Bacillota</taxon>
        <taxon>Tissierellia</taxon>
        <taxon>Tissierellales</taxon>
        <taxon>Sporanaerobacteraceae</taxon>
        <taxon>Anaerosalibacter</taxon>
    </lineage>
</organism>
<keyword evidence="4" id="KW-0479">Metal-binding</keyword>
<evidence type="ECO:0000256" key="2">
    <source>
        <dbReference type="ARBA" id="ARBA00022679"/>
    </source>
</evidence>
<dbReference type="GO" id="GO:0046872">
    <property type="term" value="F:metal ion binding"/>
    <property type="evidence" value="ECO:0007669"/>
    <property type="project" value="UniProtKB-KW"/>
</dbReference>
<evidence type="ECO:0000313" key="6">
    <source>
        <dbReference type="EMBL" id="MCR2045271.1"/>
    </source>
</evidence>
<proteinExistence type="predicted"/>
<dbReference type="Gene3D" id="3.40.50.1220">
    <property type="entry name" value="TPP-binding domain"/>
    <property type="match status" value="1"/>
</dbReference>
<dbReference type="InterPro" id="IPR003000">
    <property type="entry name" value="Sirtuin"/>
</dbReference>
<sequence>MDKIKKASELIEESSKTMVLTGAGISTESGIPDFRSPGTGLWENVDPMELLSTSVLYNNPEKFYDKGYKMLLNMTDAEPNRAHFALAEMEKRGFIKGIITQNIDNLHHKAGSKYILEVHGNTREASCMNCGNTVPLDVVTEKVNNGQIPPKCDRCQGILRPDVIFFGDMLPEDFNIASNEVSSSDLLIVVGSSLAVSPVNYLPQMAKNLIIINKGTSVMDHYSDVLLNGSAGDILESILENLLGE</sequence>
<evidence type="ECO:0000313" key="7">
    <source>
        <dbReference type="Proteomes" id="UP001142078"/>
    </source>
</evidence>
<keyword evidence="6" id="KW-0012">Acyltransferase</keyword>
<feature type="domain" description="Deacetylase sirtuin-type" evidence="5">
    <location>
        <begin position="1"/>
        <end position="245"/>
    </location>
</feature>
<keyword evidence="4" id="KW-0862">Zinc</keyword>